<dbReference type="Proteomes" id="UP001209535">
    <property type="component" value="Unassembled WGS sequence"/>
</dbReference>
<dbReference type="RefSeq" id="WP_263338913.1">
    <property type="nucleotide sequence ID" value="NZ_JAOVQO010000017.1"/>
</dbReference>
<evidence type="ECO:0000313" key="2">
    <source>
        <dbReference type="Proteomes" id="UP001209535"/>
    </source>
</evidence>
<proteinExistence type="predicted"/>
<comment type="caution">
    <text evidence="1">The sequence shown here is derived from an EMBL/GenBank/DDBJ whole genome shotgun (WGS) entry which is preliminary data.</text>
</comment>
<accession>A0ABT2X8R0</accession>
<evidence type="ECO:0000313" key="1">
    <source>
        <dbReference type="EMBL" id="MCU9849759.1"/>
    </source>
</evidence>
<sequence>MSESFTEHAPVVAVLTGDLVASRRHDRSQVDAAMTRIAKTAAGLGQMAGADARFTRFRGDGWQIVLGRAGWALRAALIIIADLKTSGCGIETRISAGVGPWESLGTANLSDASGPAFSVSGDLLETMPRHRRLAIAGGRDTAAHGTADRDWQAAIFDMTEWISSRWSQPQAEAMSMALGDGWKTQDELARRLGITRQAMHSRLSGAGYQAMENALAAIEHYEW</sequence>
<dbReference type="EMBL" id="JAOVQO010000017">
    <property type="protein sequence ID" value="MCU9849759.1"/>
    <property type="molecule type" value="Genomic_DNA"/>
</dbReference>
<keyword evidence="2" id="KW-1185">Reference proteome</keyword>
<gene>
    <name evidence="1" type="ORF">OEZ60_17315</name>
</gene>
<reference evidence="1 2" key="1">
    <citation type="submission" date="2022-10" db="EMBL/GenBank/DDBJ databases">
        <title>Defluviimonas sp. nov., isolated from ocean surface sediments.</title>
        <authorList>
            <person name="He W."/>
            <person name="Wang L."/>
            <person name="Zhang D.-F."/>
        </authorList>
    </citation>
    <scope>NUCLEOTIDE SEQUENCE [LARGE SCALE GENOMIC DNA]</scope>
    <source>
        <strain evidence="1 2">WL0024</strain>
    </source>
</reference>
<protein>
    <recommendedName>
        <fullName evidence="3">SatD family (SatD)</fullName>
    </recommendedName>
</protein>
<evidence type="ECO:0008006" key="3">
    <source>
        <dbReference type="Google" id="ProtNLM"/>
    </source>
</evidence>
<name>A0ABT2X8R0_9RHOB</name>
<organism evidence="1 2">
    <name type="scientific">Albidovulum salinarum</name>
    <dbReference type="NCBI Taxonomy" id="2984153"/>
    <lineage>
        <taxon>Bacteria</taxon>
        <taxon>Pseudomonadati</taxon>
        <taxon>Pseudomonadota</taxon>
        <taxon>Alphaproteobacteria</taxon>
        <taxon>Rhodobacterales</taxon>
        <taxon>Paracoccaceae</taxon>
        <taxon>Albidovulum</taxon>
    </lineage>
</organism>